<dbReference type="Proteomes" id="UP000266568">
    <property type="component" value="Unassembled WGS sequence"/>
</dbReference>
<comment type="caution">
    <text evidence="1">The sequence shown here is derived from an EMBL/GenBank/DDBJ whole genome shotgun (WGS) entry which is preliminary data.</text>
</comment>
<dbReference type="OrthoDB" id="7468483at2"/>
<evidence type="ECO:0000313" key="2">
    <source>
        <dbReference type="Proteomes" id="UP000266568"/>
    </source>
</evidence>
<accession>A0A397NSP8</accession>
<sequence>MTVETAQFASSSAPWRAVPALVAADGTAAHPAYRALLTPTAPLRDVIDAVHAICLLHGRHPGVVDFAHAHDAGHSTEAWLAEAAQAFVTERAYLVRLVAAAGPLPSTPGQAESEAAIVAQAHALDTLAQSDRTGCAIGAAVALVLDWAAIRDLLDLAATRFGIDIASGTLPIAADTTTLLATAFTSPAVERAILFGTEQVLAQHRGLWGLLESRAAARDRA</sequence>
<gene>
    <name evidence="1" type="ORF">DFR49_3989</name>
</gene>
<reference evidence="1 2" key="1">
    <citation type="submission" date="2018-08" db="EMBL/GenBank/DDBJ databases">
        <title>Genomic Encyclopedia of Type Strains, Phase IV (KMG-IV): sequencing the most valuable type-strain genomes for metagenomic binning, comparative biology and taxonomic classification.</title>
        <authorList>
            <person name="Goeker M."/>
        </authorList>
    </citation>
    <scope>NUCLEOTIDE SEQUENCE [LARGE SCALE GENOMIC DNA]</scope>
    <source>
        <strain evidence="1 2">DSM 25527</strain>
    </source>
</reference>
<proteinExistence type="predicted"/>
<dbReference type="InterPro" id="IPR054248">
    <property type="entry name" value="DUF6975"/>
</dbReference>
<evidence type="ECO:0000313" key="1">
    <source>
        <dbReference type="EMBL" id="RIA36704.1"/>
    </source>
</evidence>
<dbReference type="AlphaFoldDB" id="A0A397NSP8"/>
<protein>
    <submittedName>
        <fullName evidence="1">Uncharacterized protein</fullName>
    </submittedName>
</protein>
<dbReference type="RefSeq" id="WP_119037416.1">
    <property type="nucleotide sequence ID" value="NZ_QXDC01000005.1"/>
</dbReference>
<dbReference type="Pfam" id="PF22391">
    <property type="entry name" value="DUF6975"/>
    <property type="match status" value="1"/>
</dbReference>
<dbReference type="EMBL" id="QXDC01000005">
    <property type="protein sequence ID" value="RIA36704.1"/>
    <property type="molecule type" value="Genomic_DNA"/>
</dbReference>
<name>A0A397NSP8_9SPHN</name>
<organism evidence="1 2">
    <name type="scientific">Hephaestia caeni</name>
    <dbReference type="NCBI Taxonomy" id="645617"/>
    <lineage>
        <taxon>Bacteria</taxon>
        <taxon>Pseudomonadati</taxon>
        <taxon>Pseudomonadota</taxon>
        <taxon>Alphaproteobacteria</taxon>
        <taxon>Sphingomonadales</taxon>
        <taxon>Sphingomonadaceae</taxon>
        <taxon>Hephaestia</taxon>
    </lineage>
</organism>
<keyword evidence="2" id="KW-1185">Reference proteome</keyword>